<gene>
    <name evidence="1" type="ORF">J1N35_002111</name>
</gene>
<dbReference type="EMBL" id="JAIQCV010000001">
    <property type="protein sequence ID" value="KAH1130733.1"/>
    <property type="molecule type" value="Genomic_DNA"/>
</dbReference>
<accession>A0A9D3WL51</accession>
<name>A0A9D3WL51_9ROSI</name>
<comment type="caution">
    <text evidence="1">The sequence shown here is derived from an EMBL/GenBank/DDBJ whole genome shotgun (WGS) entry which is preliminary data.</text>
</comment>
<organism evidence="1 2">
    <name type="scientific">Gossypium stocksii</name>
    <dbReference type="NCBI Taxonomy" id="47602"/>
    <lineage>
        <taxon>Eukaryota</taxon>
        <taxon>Viridiplantae</taxon>
        <taxon>Streptophyta</taxon>
        <taxon>Embryophyta</taxon>
        <taxon>Tracheophyta</taxon>
        <taxon>Spermatophyta</taxon>
        <taxon>Magnoliopsida</taxon>
        <taxon>eudicotyledons</taxon>
        <taxon>Gunneridae</taxon>
        <taxon>Pentapetalae</taxon>
        <taxon>rosids</taxon>
        <taxon>malvids</taxon>
        <taxon>Malvales</taxon>
        <taxon>Malvaceae</taxon>
        <taxon>Malvoideae</taxon>
        <taxon>Gossypium</taxon>
    </lineage>
</organism>
<protein>
    <submittedName>
        <fullName evidence="1">Uncharacterized protein</fullName>
    </submittedName>
</protein>
<dbReference type="Proteomes" id="UP000828251">
    <property type="component" value="Unassembled WGS sequence"/>
</dbReference>
<evidence type="ECO:0000313" key="2">
    <source>
        <dbReference type="Proteomes" id="UP000828251"/>
    </source>
</evidence>
<proteinExistence type="predicted"/>
<evidence type="ECO:0000313" key="1">
    <source>
        <dbReference type="EMBL" id="KAH1130733.1"/>
    </source>
</evidence>
<dbReference type="AlphaFoldDB" id="A0A9D3WL51"/>
<sequence length="95" mass="10770">MQLRAADLMDSAIGALVYMERVMQHANLHSTAKLVAKGDMFEHGCLYTNLGASDQYEFKPLVNIIDAKHLAYWPCPSSSTFNSCQWDNQDQLQKF</sequence>
<keyword evidence="2" id="KW-1185">Reference proteome</keyword>
<reference evidence="1 2" key="1">
    <citation type="journal article" date="2021" name="Plant Biotechnol. J.">
        <title>Multi-omics assisted identification of the key and species-specific regulatory components of drought-tolerant mechanisms in Gossypium stocksii.</title>
        <authorList>
            <person name="Yu D."/>
            <person name="Ke L."/>
            <person name="Zhang D."/>
            <person name="Wu Y."/>
            <person name="Sun Y."/>
            <person name="Mei J."/>
            <person name="Sun J."/>
            <person name="Sun Y."/>
        </authorList>
    </citation>
    <scope>NUCLEOTIDE SEQUENCE [LARGE SCALE GENOMIC DNA]</scope>
    <source>
        <strain evidence="2">cv. E1</strain>
        <tissue evidence="1">Leaf</tissue>
    </source>
</reference>